<dbReference type="SMART" id="SM00382">
    <property type="entry name" value="AAA"/>
    <property type="match status" value="1"/>
</dbReference>
<dbReference type="AlphaFoldDB" id="A0A1F5YIF2"/>
<dbReference type="Pfam" id="PF13635">
    <property type="entry name" value="DUF4143"/>
    <property type="match status" value="1"/>
</dbReference>
<feature type="domain" description="AAA+ ATPase" evidence="1">
    <location>
        <begin position="17"/>
        <end position="197"/>
    </location>
</feature>
<dbReference type="Gene3D" id="3.40.50.300">
    <property type="entry name" value="P-loop containing nucleotide triphosphate hydrolases"/>
    <property type="match status" value="1"/>
</dbReference>
<dbReference type="InterPro" id="IPR041682">
    <property type="entry name" value="AAA_14"/>
</dbReference>
<protein>
    <recommendedName>
        <fullName evidence="1">AAA+ ATPase domain-containing protein</fullName>
    </recommendedName>
</protein>
<dbReference type="PANTHER" id="PTHR43566:SF1">
    <property type="entry name" value="AAA+ ATPASE DOMAIN-CONTAINING PROTEIN"/>
    <property type="match status" value="1"/>
</dbReference>
<dbReference type="PANTHER" id="PTHR43566">
    <property type="entry name" value="CONSERVED PROTEIN"/>
    <property type="match status" value="1"/>
</dbReference>
<dbReference type="InterPro" id="IPR025420">
    <property type="entry name" value="DUF4143"/>
</dbReference>
<reference evidence="2 3" key="1">
    <citation type="journal article" date="2016" name="Nat. Commun.">
        <title>Thousands of microbial genomes shed light on interconnected biogeochemical processes in an aquifer system.</title>
        <authorList>
            <person name="Anantharaman K."/>
            <person name="Brown C.T."/>
            <person name="Hug L.A."/>
            <person name="Sharon I."/>
            <person name="Castelle C.J."/>
            <person name="Probst A.J."/>
            <person name="Thomas B.C."/>
            <person name="Singh A."/>
            <person name="Wilkins M.J."/>
            <person name="Karaoz U."/>
            <person name="Brodie E.L."/>
            <person name="Williams K.H."/>
            <person name="Hubbard S.S."/>
            <person name="Banfield J.F."/>
        </authorList>
    </citation>
    <scope>NUCLEOTIDE SEQUENCE [LARGE SCALE GENOMIC DNA]</scope>
</reference>
<name>A0A1F5YIF2_9BACT</name>
<sequence>MKLIPRVYDNLEKLLRKNKVIVLYGPRRVGKTTLIKNYLSNTEFKYRFYSGDELTVREVLTSESIDQIKNFASGVGLIVIDEAQRIPNVGLGLKLMVDHIPGIRVLISGSASLALSYKIGEPLLGRKFEYTLYPVSHLELNKQESKFDLDRFKAKYLIYGSYPEIISAENNSEKEQILREIINSHLFKDILEIEKVKRSNILINLLRLIAFQVGNEVSLTELGNNLGLNSRTVGRYLNLFEQAFIIYNLRGYARNLRKEITKKSKYYFLDNGIRNAVIENFSSLDKRNDLGQLWENFLIMERLKKQEYAKIGSRYNNYFWRTWDGNEVDLVEMREGKLFGYEIKWGKDKSSKSKKVWLETYPDEAEFAVVNKENYLDFVS</sequence>
<evidence type="ECO:0000313" key="2">
    <source>
        <dbReference type="EMBL" id="OGF99873.1"/>
    </source>
</evidence>
<evidence type="ECO:0000259" key="1">
    <source>
        <dbReference type="SMART" id="SM00382"/>
    </source>
</evidence>
<evidence type="ECO:0000313" key="3">
    <source>
        <dbReference type="Proteomes" id="UP000177396"/>
    </source>
</evidence>
<proteinExistence type="predicted"/>
<gene>
    <name evidence="2" type="ORF">A2153_05570</name>
</gene>
<organism evidence="2 3">
    <name type="scientific">Candidatus Gottesmanbacteria bacterium RBG_16_38_7b</name>
    <dbReference type="NCBI Taxonomy" id="1798372"/>
    <lineage>
        <taxon>Bacteria</taxon>
        <taxon>Candidatus Gottesmaniibacteriota</taxon>
    </lineage>
</organism>
<dbReference type="InterPro" id="IPR027417">
    <property type="entry name" value="P-loop_NTPase"/>
</dbReference>
<dbReference type="InterPro" id="IPR003593">
    <property type="entry name" value="AAA+_ATPase"/>
</dbReference>
<dbReference type="Pfam" id="PF13173">
    <property type="entry name" value="AAA_14"/>
    <property type="match status" value="1"/>
</dbReference>
<dbReference type="EMBL" id="MFJB01000045">
    <property type="protein sequence ID" value="OGF99873.1"/>
    <property type="molecule type" value="Genomic_DNA"/>
</dbReference>
<dbReference type="SUPFAM" id="SSF52540">
    <property type="entry name" value="P-loop containing nucleoside triphosphate hydrolases"/>
    <property type="match status" value="1"/>
</dbReference>
<comment type="caution">
    <text evidence="2">The sequence shown here is derived from an EMBL/GenBank/DDBJ whole genome shotgun (WGS) entry which is preliminary data.</text>
</comment>
<accession>A0A1F5YIF2</accession>
<dbReference type="Proteomes" id="UP000177396">
    <property type="component" value="Unassembled WGS sequence"/>
</dbReference>